<name>H1LCA5_9LACO</name>
<comment type="caution">
    <text evidence="1">The sequence shown here is derived from an EMBL/GenBank/DDBJ whole genome shotgun (WGS) entry which is preliminary data.</text>
</comment>
<sequence>MLSNLRSLEKELPHQYVIKQSITVKALILTKSIPKIILI</sequence>
<evidence type="ECO:0000313" key="1">
    <source>
        <dbReference type="EMBL" id="EHO54145.1"/>
    </source>
</evidence>
<organism evidence="1 2">
    <name type="scientific">Lentilactobacillus kisonensis F0435</name>
    <dbReference type="NCBI Taxonomy" id="797516"/>
    <lineage>
        <taxon>Bacteria</taxon>
        <taxon>Bacillati</taxon>
        <taxon>Bacillota</taxon>
        <taxon>Bacilli</taxon>
        <taxon>Lactobacillales</taxon>
        <taxon>Lactobacillaceae</taxon>
        <taxon>Lentilactobacillus</taxon>
    </lineage>
</organism>
<evidence type="ECO:0000313" key="2">
    <source>
        <dbReference type="Proteomes" id="UP000005025"/>
    </source>
</evidence>
<dbReference type="AlphaFoldDB" id="H1LCA5"/>
<dbReference type="Proteomes" id="UP000005025">
    <property type="component" value="Unassembled WGS sequence"/>
</dbReference>
<dbReference type="STRING" id="797516.HMPREF9104_00218"/>
<dbReference type="EMBL" id="AGRJ01000023">
    <property type="protein sequence ID" value="EHO54145.1"/>
    <property type="molecule type" value="Genomic_DNA"/>
</dbReference>
<protein>
    <submittedName>
        <fullName evidence="1">Uncharacterized protein</fullName>
    </submittedName>
</protein>
<reference evidence="1 2" key="1">
    <citation type="submission" date="2011-09" db="EMBL/GenBank/DDBJ databases">
        <authorList>
            <person name="Weinstock G."/>
            <person name="Sodergren E."/>
            <person name="Clifton S."/>
            <person name="Fulton L."/>
            <person name="Fulton B."/>
            <person name="Courtney L."/>
            <person name="Fronick C."/>
            <person name="Harrison M."/>
            <person name="Strong C."/>
            <person name="Farmer C."/>
            <person name="Delahaunty K."/>
            <person name="Markovic C."/>
            <person name="Hall O."/>
            <person name="Minx P."/>
            <person name="Tomlinson C."/>
            <person name="Mitreva M."/>
            <person name="Hou S."/>
            <person name="Chen J."/>
            <person name="Wollam A."/>
            <person name="Pepin K.H."/>
            <person name="Johnson M."/>
            <person name="Bhonagiri V."/>
            <person name="Zhang X."/>
            <person name="Suruliraj S."/>
            <person name="Warren W."/>
            <person name="Chinwalla A."/>
            <person name="Mardis E.R."/>
            <person name="Wilson R.K."/>
        </authorList>
    </citation>
    <scope>NUCLEOTIDE SEQUENCE [LARGE SCALE GENOMIC DNA]</scope>
    <source>
        <strain evidence="1 2">F0435</strain>
    </source>
</reference>
<accession>H1LCA5</accession>
<gene>
    <name evidence="1" type="ORF">HMPREF9104_00218</name>
</gene>
<proteinExistence type="predicted"/>
<dbReference type="HOGENOM" id="CLU_3311759_0_0_9"/>